<gene>
    <name evidence="1" type="ORF">CKO42_09125</name>
</gene>
<evidence type="ECO:0000313" key="1">
    <source>
        <dbReference type="EMBL" id="MBK1618597.1"/>
    </source>
</evidence>
<dbReference type="Proteomes" id="UP001138768">
    <property type="component" value="Unassembled WGS sequence"/>
</dbReference>
<name>A0A9X0W7R9_9GAMM</name>
<organism evidence="1 2">
    <name type="scientific">Lamprobacter modestohalophilus</name>
    <dbReference type="NCBI Taxonomy" id="1064514"/>
    <lineage>
        <taxon>Bacteria</taxon>
        <taxon>Pseudomonadati</taxon>
        <taxon>Pseudomonadota</taxon>
        <taxon>Gammaproteobacteria</taxon>
        <taxon>Chromatiales</taxon>
        <taxon>Chromatiaceae</taxon>
        <taxon>Lamprobacter</taxon>
    </lineage>
</organism>
<evidence type="ECO:0000313" key="2">
    <source>
        <dbReference type="Proteomes" id="UP001138768"/>
    </source>
</evidence>
<comment type="caution">
    <text evidence="1">The sequence shown here is derived from an EMBL/GenBank/DDBJ whole genome shotgun (WGS) entry which is preliminary data.</text>
</comment>
<dbReference type="AlphaFoldDB" id="A0A9X0W7R9"/>
<sequence>MNTLTEFDDLDGAGGTDTLNARLADDVDNTVTLTSIEVVNLRSSADASGSSGGIDVNAENFSGIEQLWSDRSNFELNVKDVQGPVIAGLNQVAAGADYNITYASDVLGSDSYTQQIVLQGAGNATASGSVDLTIAASGDDDITGLDINAASGVNHLSFFGVSGAGASEDDDIETLAIEGSAGLMINGNDFGNALESVDATGYSGDLELDISGKDGGSGGADNYGPLDVILGDGDDTLTVAAEMVGLESGAGTTTLPTDISIDGGLGANTLVVDDDSFIYSGGLSDYDFANVSNFQELSFLNNLGPGSGSDTLDLSETGFTSLTLQGMTRVGVNSSGGETDNDLTIIGSEAFNEITLKNTLNVGESGGSSGHGSITLEGFSALAMTFEEEASGSYVGGGGLIANDLVNGTVNLVGDTSVEVAALNSTSLETLTLNLGEGSGSFTGPLSADAGVSASLETVTVTGGEDTTLTFGMGVDQDSFSTLDLSGMNGGDGASGGTGTMFTIADVAQQVTIQVGTGDLEYDTLNTQRDLFQFVGDDIGYVEIGQVSESGGFDAGTGANKDRLDFSLFEGITDGNDLDIVQDGANAVITAADGQFEGTIVLVGVDADAELSASLIFA</sequence>
<protein>
    <submittedName>
        <fullName evidence="1">Uncharacterized protein</fullName>
    </submittedName>
</protein>
<dbReference type="RefSeq" id="WP_200242470.1">
    <property type="nucleotide sequence ID" value="NZ_NRRY01000011.1"/>
</dbReference>
<keyword evidence="2" id="KW-1185">Reference proteome</keyword>
<accession>A0A9X0W7R9</accession>
<dbReference type="EMBL" id="NRRY01000011">
    <property type="protein sequence ID" value="MBK1618597.1"/>
    <property type="molecule type" value="Genomic_DNA"/>
</dbReference>
<proteinExistence type="predicted"/>
<reference evidence="1 2" key="1">
    <citation type="journal article" date="2020" name="Microorganisms">
        <title>Osmotic Adaptation and Compatible Solute Biosynthesis of Phototrophic Bacteria as Revealed from Genome Analyses.</title>
        <authorList>
            <person name="Imhoff J.F."/>
            <person name="Rahn T."/>
            <person name="Kunzel S."/>
            <person name="Keller A."/>
            <person name="Neulinger S.C."/>
        </authorList>
    </citation>
    <scope>NUCLEOTIDE SEQUENCE [LARGE SCALE GENOMIC DNA]</scope>
    <source>
        <strain evidence="1 2">DSM 25653</strain>
    </source>
</reference>